<comment type="caution">
    <text evidence="1">The sequence shown here is derived from an EMBL/GenBank/DDBJ whole genome shotgun (WGS) entry which is preliminary data.</text>
</comment>
<reference evidence="2" key="1">
    <citation type="submission" date="2019-07" db="EMBL/GenBank/DDBJ databases">
        <title>De Novo Assembly of kiwifruit Actinidia rufa.</title>
        <authorList>
            <person name="Sugita-Konishi S."/>
            <person name="Sato K."/>
            <person name="Mori E."/>
            <person name="Abe Y."/>
            <person name="Kisaki G."/>
            <person name="Hamano K."/>
            <person name="Suezawa K."/>
            <person name="Otani M."/>
            <person name="Fukuda T."/>
            <person name="Manabe T."/>
            <person name="Gomi K."/>
            <person name="Tabuchi M."/>
            <person name="Akimitsu K."/>
            <person name="Kataoka I."/>
        </authorList>
    </citation>
    <scope>NUCLEOTIDE SEQUENCE [LARGE SCALE GENOMIC DNA]</scope>
    <source>
        <strain evidence="2">cv. Fuchu</strain>
    </source>
</reference>
<accession>A0A7J0DY90</accession>
<dbReference type="EMBL" id="BJWL01000446">
    <property type="protein sequence ID" value="GFS45266.1"/>
    <property type="molecule type" value="Genomic_DNA"/>
</dbReference>
<dbReference type="Proteomes" id="UP000585474">
    <property type="component" value="Unassembled WGS sequence"/>
</dbReference>
<sequence>MGDGSAQVPRIDASSSESVTETRCQAIQCVCERENLSEEEAVLASVRPITGSNEIDLCLA</sequence>
<evidence type="ECO:0000313" key="1">
    <source>
        <dbReference type="EMBL" id="GFS45266.1"/>
    </source>
</evidence>
<name>A0A7J0DY90_9ERIC</name>
<protein>
    <submittedName>
        <fullName evidence="1">Uncharacterized protein</fullName>
    </submittedName>
</protein>
<proteinExistence type="predicted"/>
<gene>
    <name evidence="1" type="ORF">Acr_00g0095180</name>
</gene>
<dbReference type="AlphaFoldDB" id="A0A7J0DY90"/>
<organism evidence="1 2">
    <name type="scientific">Actinidia rufa</name>
    <dbReference type="NCBI Taxonomy" id="165716"/>
    <lineage>
        <taxon>Eukaryota</taxon>
        <taxon>Viridiplantae</taxon>
        <taxon>Streptophyta</taxon>
        <taxon>Embryophyta</taxon>
        <taxon>Tracheophyta</taxon>
        <taxon>Spermatophyta</taxon>
        <taxon>Magnoliopsida</taxon>
        <taxon>eudicotyledons</taxon>
        <taxon>Gunneridae</taxon>
        <taxon>Pentapetalae</taxon>
        <taxon>asterids</taxon>
        <taxon>Ericales</taxon>
        <taxon>Actinidiaceae</taxon>
        <taxon>Actinidia</taxon>
    </lineage>
</organism>
<keyword evidence="2" id="KW-1185">Reference proteome</keyword>
<evidence type="ECO:0000313" key="2">
    <source>
        <dbReference type="Proteomes" id="UP000585474"/>
    </source>
</evidence>